<protein>
    <submittedName>
        <fullName evidence="1">Uncharacterized protein</fullName>
    </submittedName>
</protein>
<name>G5AET9_PHYSP</name>
<dbReference type="GeneID" id="20661833"/>
<dbReference type="AlphaFoldDB" id="G5AET9"/>
<sequence length="180" mass="20049">MRIAFENYVHTTARNGETIKLQARPYGRTETNQHTYVASELNVSKYRNEGRNAEECEAIMGQLTDVDYWHPLNRCLEAIDSVAKVNLGGEQNVTAMIRITKADEVTVDSEALSNYATLCPGDVRYVALVPDKETSDKFQLSPANPPTQVPLYVAYIATGMPQIGSQAARAVPVRIRVNFR</sequence>
<gene>
    <name evidence="1" type="ORF">PHYSODRAFT_533174</name>
</gene>
<dbReference type="EMBL" id="JH159165">
    <property type="protein sequence ID" value="EGZ05729.1"/>
    <property type="molecule type" value="Genomic_DNA"/>
</dbReference>
<organism evidence="1 2">
    <name type="scientific">Phytophthora sojae (strain P6497)</name>
    <name type="common">Soybean stem and root rot agent</name>
    <name type="synonym">Phytophthora megasperma f. sp. glycines</name>
    <dbReference type="NCBI Taxonomy" id="1094619"/>
    <lineage>
        <taxon>Eukaryota</taxon>
        <taxon>Sar</taxon>
        <taxon>Stramenopiles</taxon>
        <taxon>Oomycota</taxon>
        <taxon>Peronosporomycetes</taxon>
        <taxon>Peronosporales</taxon>
        <taxon>Peronosporaceae</taxon>
        <taxon>Phytophthora</taxon>
    </lineage>
</organism>
<evidence type="ECO:0000313" key="1">
    <source>
        <dbReference type="EMBL" id="EGZ05729.1"/>
    </source>
</evidence>
<accession>G5AET9</accession>
<dbReference type="Proteomes" id="UP000002640">
    <property type="component" value="Unassembled WGS sequence"/>
</dbReference>
<dbReference type="InParanoid" id="G5AET9"/>
<dbReference type="KEGG" id="psoj:PHYSODRAFT_533174"/>
<dbReference type="RefSeq" id="XP_009538590.1">
    <property type="nucleotide sequence ID" value="XM_009540295.1"/>
</dbReference>
<keyword evidence="2" id="KW-1185">Reference proteome</keyword>
<dbReference type="OMA" id="ANSHRNE"/>
<reference evidence="1 2" key="1">
    <citation type="journal article" date="2006" name="Science">
        <title>Phytophthora genome sequences uncover evolutionary origins and mechanisms of pathogenesis.</title>
        <authorList>
            <person name="Tyler B.M."/>
            <person name="Tripathy S."/>
            <person name="Zhang X."/>
            <person name="Dehal P."/>
            <person name="Jiang R.H."/>
            <person name="Aerts A."/>
            <person name="Arredondo F.D."/>
            <person name="Baxter L."/>
            <person name="Bensasson D."/>
            <person name="Beynon J.L."/>
            <person name="Chapman J."/>
            <person name="Damasceno C.M."/>
            <person name="Dorrance A.E."/>
            <person name="Dou D."/>
            <person name="Dickerman A.W."/>
            <person name="Dubchak I.L."/>
            <person name="Garbelotto M."/>
            <person name="Gijzen M."/>
            <person name="Gordon S.G."/>
            <person name="Govers F."/>
            <person name="Grunwald N.J."/>
            <person name="Huang W."/>
            <person name="Ivors K.L."/>
            <person name="Jones R.W."/>
            <person name="Kamoun S."/>
            <person name="Krampis K."/>
            <person name="Lamour K.H."/>
            <person name="Lee M.K."/>
            <person name="McDonald W.H."/>
            <person name="Medina M."/>
            <person name="Meijer H.J."/>
            <person name="Nordberg E.K."/>
            <person name="Maclean D.J."/>
            <person name="Ospina-Giraldo M.D."/>
            <person name="Morris P.F."/>
            <person name="Phuntumart V."/>
            <person name="Putnam N.H."/>
            <person name="Rash S."/>
            <person name="Rose J.K."/>
            <person name="Sakihama Y."/>
            <person name="Salamov A.A."/>
            <person name="Savidor A."/>
            <person name="Scheuring C.F."/>
            <person name="Smith B.M."/>
            <person name="Sobral B.W."/>
            <person name="Terry A."/>
            <person name="Torto-Alalibo T.A."/>
            <person name="Win J."/>
            <person name="Xu Z."/>
            <person name="Zhang H."/>
            <person name="Grigoriev I.V."/>
            <person name="Rokhsar D.S."/>
            <person name="Boore J.L."/>
        </authorList>
    </citation>
    <scope>NUCLEOTIDE SEQUENCE [LARGE SCALE GENOMIC DNA]</scope>
    <source>
        <strain evidence="1 2">P6497</strain>
    </source>
</reference>
<evidence type="ECO:0000313" key="2">
    <source>
        <dbReference type="Proteomes" id="UP000002640"/>
    </source>
</evidence>
<proteinExistence type="predicted"/>